<reference evidence="8" key="1">
    <citation type="submission" date="2022-11" db="UniProtKB">
        <authorList>
            <consortium name="WormBaseParasite"/>
        </authorList>
    </citation>
    <scope>IDENTIFICATION</scope>
</reference>
<accession>A0A915EMS8</accession>
<evidence type="ECO:0000313" key="7">
    <source>
        <dbReference type="Proteomes" id="UP000887574"/>
    </source>
</evidence>
<dbReference type="InterPro" id="IPR013780">
    <property type="entry name" value="Glyco_hydro_b"/>
</dbReference>
<dbReference type="InterPro" id="IPR033453">
    <property type="entry name" value="Glyco_hydro_30_TIM-barrel"/>
</dbReference>
<dbReference type="PANTHER" id="PTHR11069">
    <property type="entry name" value="GLUCOSYLCERAMIDASE"/>
    <property type="match status" value="1"/>
</dbReference>
<comment type="similarity">
    <text evidence="3">Belongs to the glycosyl hydrolase 30 family.</text>
</comment>
<proteinExistence type="inferred from homology"/>
<feature type="compositionally biased region" description="Acidic residues" evidence="4">
    <location>
        <begin position="168"/>
        <end position="188"/>
    </location>
</feature>
<feature type="domain" description="Glycosyl hydrolase family 30 TIM-barrel" evidence="6">
    <location>
        <begin position="103"/>
        <end position="136"/>
    </location>
</feature>
<keyword evidence="1" id="KW-0732">Signal</keyword>
<dbReference type="InterPro" id="IPR001139">
    <property type="entry name" value="Glyco_hydro_30"/>
</dbReference>
<keyword evidence="5" id="KW-0472">Membrane</keyword>
<name>A0A915EMS8_9BILA</name>
<feature type="region of interest" description="Disordered" evidence="4">
    <location>
        <begin position="163"/>
        <end position="188"/>
    </location>
</feature>
<dbReference type="Pfam" id="PF02055">
    <property type="entry name" value="Glyco_hydro_30"/>
    <property type="match status" value="1"/>
</dbReference>
<dbReference type="GO" id="GO:0006680">
    <property type="term" value="P:glucosylceramide catabolic process"/>
    <property type="evidence" value="ECO:0007669"/>
    <property type="project" value="TreeGrafter"/>
</dbReference>
<dbReference type="AlphaFoldDB" id="A0A915EMS8"/>
<keyword evidence="3" id="KW-0746">Sphingolipid metabolism</keyword>
<keyword evidence="3" id="KW-0326">Glycosidase</keyword>
<evidence type="ECO:0000256" key="1">
    <source>
        <dbReference type="ARBA" id="ARBA00022729"/>
    </source>
</evidence>
<evidence type="ECO:0000313" key="8">
    <source>
        <dbReference type="WBParaSite" id="jg7913"/>
    </source>
</evidence>
<keyword evidence="7" id="KW-1185">Reference proteome</keyword>
<evidence type="ECO:0000259" key="6">
    <source>
        <dbReference type="Pfam" id="PF02055"/>
    </source>
</evidence>
<dbReference type="PANTHER" id="PTHR11069:SF23">
    <property type="entry name" value="LYSOSOMAL ACID GLUCOSYLCERAMIDASE"/>
    <property type="match status" value="1"/>
</dbReference>
<dbReference type="GO" id="GO:0004348">
    <property type="term" value="F:glucosylceramidase activity"/>
    <property type="evidence" value="ECO:0007669"/>
    <property type="project" value="UniProtKB-EC"/>
</dbReference>
<dbReference type="EC" id="3.2.1.45" evidence="3"/>
<keyword evidence="3" id="KW-0443">Lipid metabolism</keyword>
<dbReference type="GO" id="GO:0016020">
    <property type="term" value="C:membrane"/>
    <property type="evidence" value="ECO:0007669"/>
    <property type="project" value="GOC"/>
</dbReference>
<keyword evidence="5" id="KW-1133">Transmembrane helix</keyword>
<feature type="transmembrane region" description="Helical" evidence="5">
    <location>
        <begin position="6"/>
        <end position="28"/>
    </location>
</feature>
<evidence type="ECO:0000256" key="2">
    <source>
        <dbReference type="ARBA" id="ARBA00022801"/>
    </source>
</evidence>
<dbReference type="Proteomes" id="UP000887574">
    <property type="component" value="Unplaced"/>
</dbReference>
<evidence type="ECO:0000256" key="4">
    <source>
        <dbReference type="SAM" id="MobiDB-lite"/>
    </source>
</evidence>
<dbReference type="WBParaSite" id="jg7913">
    <property type="protein sequence ID" value="jg7913"/>
    <property type="gene ID" value="jg7913"/>
</dbReference>
<organism evidence="7 8">
    <name type="scientific">Ditylenchus dipsaci</name>
    <dbReference type="NCBI Taxonomy" id="166011"/>
    <lineage>
        <taxon>Eukaryota</taxon>
        <taxon>Metazoa</taxon>
        <taxon>Ecdysozoa</taxon>
        <taxon>Nematoda</taxon>
        <taxon>Chromadorea</taxon>
        <taxon>Rhabditida</taxon>
        <taxon>Tylenchina</taxon>
        <taxon>Tylenchomorpha</taxon>
        <taxon>Sphaerularioidea</taxon>
        <taxon>Anguinidae</taxon>
        <taxon>Anguininae</taxon>
        <taxon>Ditylenchus</taxon>
    </lineage>
</organism>
<protein>
    <recommendedName>
        <fullName evidence="3">Glucosylceramidase</fullName>
        <ecNumber evidence="3">3.2.1.45</ecNumber>
    </recommendedName>
</protein>
<evidence type="ECO:0000256" key="3">
    <source>
        <dbReference type="RuleBase" id="RU361188"/>
    </source>
</evidence>
<sequence>MNKTNWYILDALFLVSICGGIAFLSIHYSNSTECRKRYFTASDIDSRALDSFVCVCSGSICDEPKPLGDLAQGATIVVYRSSDRKIPSVTIAVDNSRKYQKIFGFGGAFTDAAGINMKSLSETTQQTLMEAYFGDKDEEIKSHLYAIQWLLVKKKIDDWEPMSLENEEKNEEENTDSYSDEDSEESEN</sequence>
<dbReference type="Gene3D" id="3.20.20.80">
    <property type="entry name" value="Glycosidases"/>
    <property type="match status" value="1"/>
</dbReference>
<keyword evidence="5" id="KW-0812">Transmembrane</keyword>
<evidence type="ECO:0000256" key="5">
    <source>
        <dbReference type="SAM" id="Phobius"/>
    </source>
</evidence>
<keyword evidence="2 3" id="KW-0378">Hydrolase</keyword>
<dbReference type="Gene3D" id="2.60.40.1180">
    <property type="entry name" value="Golgi alpha-mannosidase II"/>
    <property type="match status" value="1"/>
</dbReference>
<comment type="catalytic activity">
    <reaction evidence="3">
        <text>a beta-D-glucosyl-(1&lt;-&gt;1')-N-acylsphing-4-enine + H2O = an N-acylsphing-4-enine + D-glucose</text>
        <dbReference type="Rhea" id="RHEA:13269"/>
        <dbReference type="ChEBI" id="CHEBI:4167"/>
        <dbReference type="ChEBI" id="CHEBI:15377"/>
        <dbReference type="ChEBI" id="CHEBI:22801"/>
        <dbReference type="ChEBI" id="CHEBI:52639"/>
        <dbReference type="EC" id="3.2.1.45"/>
    </reaction>
</comment>